<gene>
    <name evidence="3" type="ORF">EYB31_36185</name>
</gene>
<feature type="domain" description="GGDEF" evidence="2">
    <location>
        <begin position="186"/>
        <end position="314"/>
    </location>
</feature>
<evidence type="ECO:0000256" key="1">
    <source>
        <dbReference type="SAM" id="Phobius"/>
    </source>
</evidence>
<evidence type="ECO:0000313" key="3">
    <source>
        <dbReference type="EMBL" id="TBL69303.1"/>
    </source>
</evidence>
<proteinExistence type="predicted"/>
<dbReference type="InterPro" id="IPR029787">
    <property type="entry name" value="Nucleotide_cyclase"/>
</dbReference>
<feature type="transmembrane region" description="Helical" evidence="1">
    <location>
        <begin position="34"/>
        <end position="53"/>
    </location>
</feature>
<dbReference type="EMBL" id="SIRE01000039">
    <property type="protein sequence ID" value="TBL69303.1"/>
    <property type="molecule type" value="Genomic_DNA"/>
</dbReference>
<comment type="caution">
    <text evidence="3">The sequence shown here is derived from an EMBL/GenBank/DDBJ whole genome shotgun (WGS) entry which is preliminary data.</text>
</comment>
<keyword evidence="4" id="KW-1185">Reference proteome</keyword>
<name>A0A4V2J333_9BACL</name>
<dbReference type="InterPro" id="IPR000160">
    <property type="entry name" value="GGDEF_dom"/>
</dbReference>
<dbReference type="OrthoDB" id="2548875at2"/>
<feature type="transmembrane region" description="Helical" evidence="1">
    <location>
        <begin position="115"/>
        <end position="132"/>
    </location>
</feature>
<organism evidence="3 4">
    <name type="scientific">Paenibacillus thalictri</name>
    <dbReference type="NCBI Taxonomy" id="2527873"/>
    <lineage>
        <taxon>Bacteria</taxon>
        <taxon>Bacillati</taxon>
        <taxon>Bacillota</taxon>
        <taxon>Bacilli</taxon>
        <taxon>Bacillales</taxon>
        <taxon>Paenibacillaceae</taxon>
        <taxon>Paenibacillus</taxon>
    </lineage>
</organism>
<dbReference type="InterPro" id="IPR043128">
    <property type="entry name" value="Rev_trsase/Diguanyl_cyclase"/>
</dbReference>
<evidence type="ECO:0000313" key="4">
    <source>
        <dbReference type="Proteomes" id="UP000293142"/>
    </source>
</evidence>
<dbReference type="AlphaFoldDB" id="A0A4V2J333"/>
<dbReference type="SUPFAM" id="SSF55073">
    <property type="entry name" value="Nucleotide cyclase"/>
    <property type="match status" value="1"/>
</dbReference>
<evidence type="ECO:0000259" key="2">
    <source>
        <dbReference type="Pfam" id="PF00990"/>
    </source>
</evidence>
<keyword evidence="1" id="KW-0812">Transmembrane</keyword>
<dbReference type="Gene3D" id="3.30.70.270">
    <property type="match status" value="1"/>
</dbReference>
<protein>
    <submittedName>
        <fullName evidence="3">GGDEF domain-containing protein</fullName>
    </submittedName>
</protein>
<sequence>MSHIRISHKADEFCPILSVAKKGCIFLNQLQKTYANVILQILSLFFLTMYFIFTQGAFPLNYIWFIVAVLLGIVGFSRKMDEAILASLLTGAVYGGLLIYSMYTSSLPVEVTWNDLIWLGVFPYFGLIGGLHKRAAQSYTPIPKKSTLAIIPVRQEHPEDDHNHNHHLDSKLGYSSEEGLITWMHKELPRLVRSGRELTLLSIAIDELDSFQQEYGEEQTVDFIRRIAEMIHYVVGEVEMKALLEDNMFAVVFIGKEQISPKMAQLELTEQFNTLLLTRPRKERNVKVKLLFGTVSSSEHGHNADAVIQQTKQQFKSQLE</sequence>
<dbReference type="Proteomes" id="UP000293142">
    <property type="component" value="Unassembled WGS sequence"/>
</dbReference>
<keyword evidence="1" id="KW-0472">Membrane</keyword>
<dbReference type="Pfam" id="PF00990">
    <property type="entry name" value="GGDEF"/>
    <property type="match status" value="1"/>
</dbReference>
<keyword evidence="1" id="KW-1133">Transmembrane helix</keyword>
<feature type="transmembrane region" description="Helical" evidence="1">
    <location>
        <begin position="83"/>
        <end position="103"/>
    </location>
</feature>
<feature type="transmembrane region" description="Helical" evidence="1">
    <location>
        <begin position="59"/>
        <end position="76"/>
    </location>
</feature>
<reference evidence="3 4" key="1">
    <citation type="submission" date="2019-02" db="EMBL/GenBank/DDBJ databases">
        <title>Paenibacillus sp. nov., isolated from surface-sterilized tissue of Thalictrum simplex L.</title>
        <authorList>
            <person name="Tuo L."/>
        </authorList>
    </citation>
    <scope>NUCLEOTIDE SEQUENCE [LARGE SCALE GENOMIC DNA]</scope>
    <source>
        <strain evidence="3 4">N2SHLJ1</strain>
    </source>
</reference>
<accession>A0A4V2J333</accession>